<organism evidence="1 2">
    <name type="scientific">Desulfitobacterium dehalogenans</name>
    <dbReference type="NCBI Taxonomy" id="36854"/>
    <lineage>
        <taxon>Bacteria</taxon>
        <taxon>Bacillati</taxon>
        <taxon>Bacillota</taxon>
        <taxon>Clostridia</taxon>
        <taxon>Eubacteriales</taxon>
        <taxon>Desulfitobacteriaceae</taxon>
        <taxon>Desulfitobacterium</taxon>
    </lineage>
</organism>
<dbReference type="EMBL" id="DUTF01000241">
    <property type="protein sequence ID" value="HHY27205.1"/>
    <property type="molecule type" value="Genomic_DNA"/>
</dbReference>
<evidence type="ECO:0000313" key="2">
    <source>
        <dbReference type="Proteomes" id="UP000553059"/>
    </source>
</evidence>
<comment type="caution">
    <text evidence="1">The sequence shown here is derived from an EMBL/GenBank/DDBJ whole genome shotgun (WGS) entry which is preliminary data.</text>
</comment>
<accession>A0A7C6Z4W8</accession>
<sequence>MNTIVNVRWFDGYLEEFEAAEVRFGSDLLWMRLANGSNRHIPMRQVRWFSVNPESHEKVRSIMEAQS</sequence>
<dbReference type="Proteomes" id="UP000553059">
    <property type="component" value="Unassembled WGS sequence"/>
</dbReference>
<name>A0A7C6Z4W8_9FIRM</name>
<evidence type="ECO:0000313" key="1">
    <source>
        <dbReference type="EMBL" id="HHY27205.1"/>
    </source>
</evidence>
<reference evidence="1 2" key="1">
    <citation type="journal article" date="2020" name="Biotechnol. Biofuels">
        <title>New insights from the biogas microbiome by comprehensive genome-resolved metagenomics of nearly 1600 species originating from multiple anaerobic digesters.</title>
        <authorList>
            <person name="Campanaro S."/>
            <person name="Treu L."/>
            <person name="Rodriguez-R L.M."/>
            <person name="Kovalovszki A."/>
            <person name="Ziels R.M."/>
            <person name="Maus I."/>
            <person name="Zhu X."/>
            <person name="Kougias P.G."/>
            <person name="Basile A."/>
            <person name="Luo G."/>
            <person name="Schluter A."/>
            <person name="Konstantinidis K.T."/>
            <person name="Angelidaki I."/>
        </authorList>
    </citation>
    <scope>NUCLEOTIDE SEQUENCE [LARGE SCALE GENOMIC DNA]</scope>
    <source>
        <strain evidence="1">AS05jafATM_4</strain>
    </source>
</reference>
<protein>
    <submittedName>
        <fullName evidence="1">Uncharacterized protein</fullName>
    </submittedName>
</protein>
<gene>
    <name evidence="1" type="ORF">GX523_10785</name>
</gene>
<dbReference type="AlphaFoldDB" id="A0A7C6Z4W8"/>
<proteinExistence type="predicted"/>